<name>A0A6P9ACU4_THRPL</name>
<evidence type="ECO:0000313" key="3">
    <source>
        <dbReference type="Proteomes" id="UP000515158"/>
    </source>
</evidence>
<dbReference type="InterPro" id="IPR000326">
    <property type="entry name" value="PAP2/HPO"/>
</dbReference>
<proteinExistence type="predicted"/>
<keyword evidence="1" id="KW-0812">Transmembrane</keyword>
<evidence type="ECO:0000259" key="2">
    <source>
        <dbReference type="SMART" id="SM00014"/>
    </source>
</evidence>
<feature type="transmembrane region" description="Helical" evidence="1">
    <location>
        <begin position="127"/>
        <end position="145"/>
    </location>
</feature>
<dbReference type="RefSeq" id="XP_034256022.1">
    <property type="nucleotide sequence ID" value="XM_034400131.1"/>
</dbReference>
<keyword evidence="1" id="KW-1133">Transmembrane helix</keyword>
<dbReference type="SUPFAM" id="SSF48317">
    <property type="entry name" value="Acid phosphatase/Vanadium-dependent haloperoxidase"/>
    <property type="match status" value="1"/>
</dbReference>
<evidence type="ECO:0000256" key="1">
    <source>
        <dbReference type="SAM" id="Phobius"/>
    </source>
</evidence>
<dbReference type="PANTHER" id="PTHR14969">
    <property type="entry name" value="SPHINGOSINE-1-PHOSPHATE PHOSPHOHYDROLASE"/>
    <property type="match status" value="1"/>
</dbReference>
<dbReference type="OrthoDB" id="10266771at2759"/>
<keyword evidence="1" id="KW-0472">Membrane</keyword>
<keyword evidence="3" id="KW-1185">Reference proteome</keyword>
<feature type="domain" description="Phosphatidic acid phosphatase type 2/haloperoxidase" evidence="2">
    <location>
        <begin position="122"/>
        <end position="233"/>
    </location>
</feature>
<dbReference type="Gene3D" id="1.20.144.10">
    <property type="entry name" value="Phosphatidic acid phosphatase type 2/haloperoxidase"/>
    <property type="match status" value="1"/>
</dbReference>
<feature type="transmembrane region" description="Helical" evidence="1">
    <location>
        <begin position="215"/>
        <end position="237"/>
    </location>
</feature>
<dbReference type="SMART" id="SM00014">
    <property type="entry name" value="acidPPc"/>
    <property type="match status" value="1"/>
</dbReference>
<dbReference type="Pfam" id="PF01569">
    <property type="entry name" value="PAP2"/>
    <property type="match status" value="1"/>
</dbReference>
<dbReference type="InterPro" id="IPR036938">
    <property type="entry name" value="PAP2/HPO_sf"/>
</dbReference>
<organism evidence="4">
    <name type="scientific">Thrips palmi</name>
    <name type="common">Melon thrips</name>
    <dbReference type="NCBI Taxonomy" id="161013"/>
    <lineage>
        <taxon>Eukaryota</taxon>
        <taxon>Metazoa</taxon>
        <taxon>Ecdysozoa</taxon>
        <taxon>Arthropoda</taxon>
        <taxon>Hexapoda</taxon>
        <taxon>Insecta</taxon>
        <taxon>Pterygota</taxon>
        <taxon>Neoptera</taxon>
        <taxon>Paraneoptera</taxon>
        <taxon>Thysanoptera</taxon>
        <taxon>Terebrantia</taxon>
        <taxon>Thripoidea</taxon>
        <taxon>Thripidae</taxon>
        <taxon>Thrips</taxon>
    </lineage>
</organism>
<dbReference type="AlphaFoldDB" id="A0A6P9ACU4"/>
<dbReference type="KEGG" id="tpal:117654004"/>
<sequence>MRTYEEQIKSETAYEKKNCLLLLQPQAWRENRIWCCTHSKTDIIMGKKSEAVVEKRQIPQVLRGVLQLDALLTDKFCGLVEKIVPSKWRAQYKALEISCHGIPWIAGWLAFIWLWNSPSLYQMQVNFFIGLLLDVLVVAVVKAITRRRRPKGNRSDMFASMSVDKFSFPSGHATRACYIAHFFSSAFVISPLRLPLILWSSAVCVSRILLHRHHILDVVAGAAIGVLESIFISYMWISEEWSLQLLSMITDEKLEGGEYHV</sequence>
<dbReference type="FunCoup" id="A0A6P9ACU4">
    <property type="interactions" value="110"/>
</dbReference>
<dbReference type="PANTHER" id="PTHR14969:SF13">
    <property type="entry name" value="AT30094P"/>
    <property type="match status" value="1"/>
</dbReference>
<gene>
    <name evidence="4" type="primary">LOC117654004</name>
</gene>
<feature type="transmembrane region" description="Helical" evidence="1">
    <location>
        <begin position="97"/>
        <end position="115"/>
    </location>
</feature>
<dbReference type="GeneID" id="117654004"/>
<dbReference type="GO" id="GO:0042392">
    <property type="term" value="F:sphingosine-1-phosphate phosphatase activity"/>
    <property type="evidence" value="ECO:0007669"/>
    <property type="project" value="TreeGrafter"/>
</dbReference>
<reference evidence="4" key="1">
    <citation type="submission" date="2025-08" db="UniProtKB">
        <authorList>
            <consortium name="RefSeq"/>
        </authorList>
    </citation>
    <scope>IDENTIFICATION</scope>
    <source>
        <tissue evidence="4">Total insect</tissue>
    </source>
</reference>
<dbReference type="CDD" id="cd03391">
    <property type="entry name" value="PAP2_containing_2_like"/>
    <property type="match status" value="1"/>
</dbReference>
<protein>
    <submittedName>
        <fullName evidence="4">Phospholipid phosphatase 6-like</fullName>
    </submittedName>
</protein>
<evidence type="ECO:0000313" key="4">
    <source>
        <dbReference type="RefSeq" id="XP_034256022.1"/>
    </source>
</evidence>
<accession>A0A6P9ACU4</accession>
<dbReference type="InParanoid" id="A0A6P9ACU4"/>
<dbReference type="Proteomes" id="UP000515158">
    <property type="component" value="Unplaced"/>
</dbReference>